<feature type="transmembrane region" description="Helical" evidence="2">
    <location>
        <begin position="346"/>
        <end position="369"/>
    </location>
</feature>
<dbReference type="Proteomes" id="UP000295662">
    <property type="component" value="Unassembled WGS sequence"/>
</dbReference>
<feature type="transmembrane region" description="Helical" evidence="2">
    <location>
        <begin position="375"/>
        <end position="395"/>
    </location>
</feature>
<reference evidence="3 4" key="1">
    <citation type="submission" date="2019-03" db="EMBL/GenBank/DDBJ databases">
        <title>Genomic Encyclopedia of Archaeal and Bacterial Type Strains, Phase II (KMG-II): from individual species to whole genera.</title>
        <authorList>
            <person name="Goeker M."/>
        </authorList>
    </citation>
    <scope>NUCLEOTIDE SEQUENCE [LARGE SCALE GENOMIC DNA]</scope>
    <source>
        <strain evidence="3 4">ATCC 25309</strain>
    </source>
</reference>
<organism evidence="3 4">
    <name type="scientific">Prosthecobacter fusiformis</name>
    <dbReference type="NCBI Taxonomy" id="48464"/>
    <lineage>
        <taxon>Bacteria</taxon>
        <taxon>Pseudomonadati</taxon>
        <taxon>Verrucomicrobiota</taxon>
        <taxon>Verrucomicrobiia</taxon>
        <taxon>Verrucomicrobiales</taxon>
        <taxon>Verrucomicrobiaceae</taxon>
        <taxon>Prosthecobacter</taxon>
    </lineage>
</organism>
<dbReference type="OrthoDB" id="9761985at2"/>
<dbReference type="PANTHER" id="PTHR43317:SF1">
    <property type="entry name" value="THERMOSPERMINE SYNTHASE ACAULIS5"/>
    <property type="match status" value="1"/>
</dbReference>
<dbReference type="PANTHER" id="PTHR43317">
    <property type="entry name" value="THERMOSPERMINE SYNTHASE ACAULIS5"/>
    <property type="match status" value="1"/>
</dbReference>
<feature type="transmembrane region" description="Helical" evidence="2">
    <location>
        <begin position="282"/>
        <end position="302"/>
    </location>
</feature>
<feature type="transmembrane region" description="Helical" evidence="2">
    <location>
        <begin position="180"/>
        <end position="202"/>
    </location>
</feature>
<keyword evidence="2" id="KW-1133">Transmembrane helix</keyword>
<keyword evidence="2" id="KW-0812">Transmembrane</keyword>
<keyword evidence="1" id="KW-0620">Polyamine biosynthesis</keyword>
<evidence type="ECO:0000313" key="4">
    <source>
        <dbReference type="Proteomes" id="UP000295662"/>
    </source>
</evidence>
<feature type="transmembrane region" description="Helical" evidence="2">
    <location>
        <begin position="108"/>
        <end position="127"/>
    </location>
</feature>
<dbReference type="GO" id="GO:0006596">
    <property type="term" value="P:polyamine biosynthetic process"/>
    <property type="evidence" value="ECO:0007669"/>
    <property type="project" value="UniProtKB-KW"/>
</dbReference>
<dbReference type="EMBL" id="SOCA01000001">
    <property type="protein sequence ID" value="TDU81156.1"/>
    <property type="molecule type" value="Genomic_DNA"/>
</dbReference>
<feature type="transmembrane region" description="Helical" evidence="2">
    <location>
        <begin position="78"/>
        <end position="96"/>
    </location>
</feature>
<feature type="transmembrane region" description="Helical" evidence="2">
    <location>
        <begin position="255"/>
        <end position="273"/>
    </location>
</feature>
<evidence type="ECO:0000313" key="3">
    <source>
        <dbReference type="EMBL" id="TDU81156.1"/>
    </source>
</evidence>
<protein>
    <recommendedName>
        <fullName evidence="5">Spermidine synthase</fullName>
    </recommendedName>
</protein>
<evidence type="ECO:0000256" key="1">
    <source>
        <dbReference type="ARBA" id="ARBA00023115"/>
    </source>
</evidence>
<proteinExistence type="predicted"/>
<feature type="transmembrane region" description="Helical" evidence="2">
    <location>
        <begin position="148"/>
        <end position="168"/>
    </location>
</feature>
<feature type="transmembrane region" description="Helical" evidence="2">
    <location>
        <begin position="47"/>
        <end position="66"/>
    </location>
</feature>
<feature type="transmembrane region" description="Helical" evidence="2">
    <location>
        <begin position="496"/>
        <end position="516"/>
    </location>
</feature>
<evidence type="ECO:0008006" key="5">
    <source>
        <dbReference type="Google" id="ProtNLM"/>
    </source>
</evidence>
<evidence type="ECO:0000256" key="2">
    <source>
        <dbReference type="SAM" id="Phobius"/>
    </source>
</evidence>
<dbReference type="Gene3D" id="3.40.50.150">
    <property type="entry name" value="Vaccinia Virus protein VP39"/>
    <property type="match status" value="1"/>
</dbReference>
<sequence>MSHTPASRLPLAFLLGTLSLLSAFLLFQVQPVISKFILPWFGGSPGVWTTCMVFFQIVLFAGYAYAHLLTRLRPRMQALIHSILILAALLVLPIAPGDGWKPSGDEDPAGRILLLLLGTVGLPYFVLSSTSPLAQVWFTRAVPGGTPWRLYALSNIGSLAALLSYPFFFEPRLEVTAQTWLWSGAFVLFALLSTTMAWKVSGKKGRMEAREETPERLDEKPKWWHRLLWVALPALASVMLLATTNHVCQDVAVVPFMWVVPLSLYLLTFIICFEHERWYVRWLWALLAVVVIFLTAGEAHFGSEVDLMEDYMAEISWCFGAMFLACMVCHGELARLKPAPSRLTEFYLLMSAGGAIGGMLVSLVAPRFFVTFMEWPVGLILSLVVAGFAMVRAFWRLSFPWLLILTGSLGLVTLGTDRIYSHFSGEKSWVMHFSDLLYNHLQTTVKSIAWLQWPESWTATTGILWVAGWLAAALLLGYAVFVVIRLIKSRGTASMHLLTEAMVVTVLLPALLFLLMKTTHVEERLERVRNFYGTVYIDEDYDTGLENLYRTLTHGGIVHGMQNLGFLYRQEPVTYYGRNTGIGKALASLEKVPNARVGIVGLGAGTVGCYAQAGQAFRFYEINPDVVRLARKHFTYLTDAEDRGATVETIIGDARLMLEREPDQKFDVLLLDAFSGDAIPMHLLTREAFEIYHRHMKPDGIIAVHVTNSYLILTPVVEKQAAAMGWRTTRIITEEYGDDDATDYVLVTQNEAFLKATPADEPEDEPKLNVPLWTDRYHNLFQILMTE</sequence>
<name>A0A4R7SRQ9_9BACT</name>
<dbReference type="SUPFAM" id="SSF53335">
    <property type="entry name" value="S-adenosyl-L-methionine-dependent methyltransferases"/>
    <property type="match status" value="1"/>
</dbReference>
<accession>A0A4R7SRQ9</accession>
<feature type="transmembrane region" description="Helical" evidence="2">
    <location>
        <begin position="223"/>
        <end position="243"/>
    </location>
</feature>
<feature type="transmembrane region" description="Helical" evidence="2">
    <location>
        <begin position="314"/>
        <end position="334"/>
    </location>
</feature>
<comment type="caution">
    <text evidence="3">The sequence shown here is derived from an EMBL/GenBank/DDBJ whole genome shotgun (WGS) entry which is preliminary data.</text>
</comment>
<dbReference type="NCBIfam" id="NF037959">
    <property type="entry name" value="MFS_SpdSyn"/>
    <property type="match status" value="1"/>
</dbReference>
<feature type="transmembrane region" description="Helical" evidence="2">
    <location>
        <begin position="402"/>
        <end position="421"/>
    </location>
</feature>
<feature type="transmembrane region" description="Helical" evidence="2">
    <location>
        <begin position="463"/>
        <end position="484"/>
    </location>
</feature>
<dbReference type="AlphaFoldDB" id="A0A4R7SRQ9"/>
<keyword evidence="2" id="KW-0472">Membrane</keyword>
<keyword evidence="4" id="KW-1185">Reference proteome</keyword>
<dbReference type="RefSeq" id="WP_133793134.1">
    <property type="nucleotide sequence ID" value="NZ_SOCA01000001.1"/>
</dbReference>
<dbReference type="InterPro" id="IPR029063">
    <property type="entry name" value="SAM-dependent_MTases_sf"/>
</dbReference>
<dbReference type="CDD" id="cd02440">
    <property type="entry name" value="AdoMet_MTases"/>
    <property type="match status" value="1"/>
</dbReference>
<gene>
    <name evidence="3" type="ORF">EI77_00458</name>
</gene>